<keyword evidence="3" id="KW-1185">Reference proteome</keyword>
<protein>
    <submittedName>
        <fullName evidence="2">Matrix metalloproteinase-14 (Membrane-inserted)</fullName>
        <ecNumber evidence="2">3.4.24.80</ecNumber>
    </submittedName>
</protein>
<feature type="repeat" description="Hemopexin" evidence="1">
    <location>
        <begin position="125"/>
        <end position="172"/>
    </location>
</feature>
<gene>
    <name evidence="2" type="ORF">MGAL_10B039738</name>
</gene>
<dbReference type="GO" id="GO:0016787">
    <property type="term" value="F:hydrolase activity"/>
    <property type="evidence" value="ECO:0007669"/>
    <property type="project" value="UniProtKB-KW"/>
</dbReference>
<dbReference type="Pfam" id="PF00045">
    <property type="entry name" value="Hemopexin"/>
    <property type="match status" value="1"/>
</dbReference>
<organism evidence="2 3">
    <name type="scientific">Mytilus galloprovincialis</name>
    <name type="common">Mediterranean mussel</name>
    <dbReference type="NCBI Taxonomy" id="29158"/>
    <lineage>
        <taxon>Eukaryota</taxon>
        <taxon>Metazoa</taxon>
        <taxon>Spiralia</taxon>
        <taxon>Lophotrochozoa</taxon>
        <taxon>Mollusca</taxon>
        <taxon>Bivalvia</taxon>
        <taxon>Autobranchia</taxon>
        <taxon>Pteriomorphia</taxon>
        <taxon>Mytilida</taxon>
        <taxon>Mytiloidea</taxon>
        <taxon>Mytilidae</taxon>
        <taxon>Mytilinae</taxon>
        <taxon>Mytilus</taxon>
    </lineage>
</organism>
<accession>A0A8B6DBK0</accession>
<comment type="caution">
    <text evidence="2">The sequence shown here is derived from an EMBL/GenBank/DDBJ whole genome shotgun (WGS) entry which is preliminary data.</text>
</comment>
<dbReference type="SMART" id="SM00120">
    <property type="entry name" value="HX"/>
    <property type="match status" value="2"/>
</dbReference>
<evidence type="ECO:0000256" key="1">
    <source>
        <dbReference type="PROSITE-ProRule" id="PRU01011"/>
    </source>
</evidence>
<proteinExistence type="predicted"/>
<dbReference type="SUPFAM" id="SSF50923">
    <property type="entry name" value="Hemopexin-like domain"/>
    <property type="match status" value="1"/>
</dbReference>
<dbReference type="Gene3D" id="2.110.10.10">
    <property type="entry name" value="Hemopexin-like domain"/>
    <property type="match status" value="2"/>
</dbReference>
<dbReference type="AlphaFoldDB" id="A0A8B6DBK0"/>
<name>A0A8B6DBK0_MYTGA</name>
<keyword evidence="2" id="KW-0378">Hydrolase</keyword>
<evidence type="ECO:0000313" key="2">
    <source>
        <dbReference type="EMBL" id="VDI16829.1"/>
    </source>
</evidence>
<sequence length="179" mass="20710">MRNMPSRQHINFAFTYKNHWGDEQIYIFGDTYFWEFNKYTDDVLPRYQLPFSPYWIGVPKSPDAGIQWNDNSPDAGIQWNDNSPDAGIQWNDNSSDAGIQWNDNSSDAGIQWNDNSSDAGIQWNDNSSDAGIQWNDNYIYIFKGSKYSKMDPRKRRVIAGYPKDIAPSWIKGVCNSFPK</sequence>
<dbReference type="InterPro" id="IPR018487">
    <property type="entry name" value="Hemopexin-like_repeat"/>
</dbReference>
<feature type="repeat" description="Hemopexin" evidence="1">
    <location>
        <begin position="7"/>
        <end position="58"/>
    </location>
</feature>
<dbReference type="EMBL" id="UYJE01003127">
    <property type="protein sequence ID" value="VDI16829.1"/>
    <property type="molecule type" value="Genomic_DNA"/>
</dbReference>
<dbReference type="Proteomes" id="UP000596742">
    <property type="component" value="Unassembled WGS sequence"/>
</dbReference>
<dbReference type="InterPro" id="IPR036375">
    <property type="entry name" value="Hemopexin-like_dom_sf"/>
</dbReference>
<dbReference type="EC" id="3.4.24.80" evidence="2"/>
<dbReference type="PROSITE" id="PS51642">
    <property type="entry name" value="HEMOPEXIN_2"/>
    <property type="match status" value="2"/>
</dbReference>
<evidence type="ECO:0000313" key="3">
    <source>
        <dbReference type="Proteomes" id="UP000596742"/>
    </source>
</evidence>
<reference evidence="2" key="1">
    <citation type="submission" date="2018-11" db="EMBL/GenBank/DDBJ databases">
        <authorList>
            <person name="Alioto T."/>
            <person name="Alioto T."/>
        </authorList>
    </citation>
    <scope>NUCLEOTIDE SEQUENCE</scope>
</reference>